<dbReference type="OrthoDB" id="5088132at2759"/>
<dbReference type="InterPro" id="IPR001878">
    <property type="entry name" value="Znf_CCHC"/>
</dbReference>
<gene>
    <name evidence="5" type="ORF">CTheo_8620</name>
</gene>
<feature type="domain" description="CCHC-type" evidence="4">
    <location>
        <begin position="350"/>
        <end position="365"/>
    </location>
</feature>
<name>A0A5N5Q8C8_9AGAM</name>
<feature type="compositionally biased region" description="Acidic residues" evidence="3">
    <location>
        <begin position="374"/>
        <end position="383"/>
    </location>
</feature>
<dbReference type="SMART" id="SM00343">
    <property type="entry name" value="ZnF_C2HC"/>
    <property type="match status" value="1"/>
</dbReference>
<dbReference type="GO" id="GO:0003676">
    <property type="term" value="F:nucleic acid binding"/>
    <property type="evidence" value="ECO:0007669"/>
    <property type="project" value="InterPro"/>
</dbReference>
<dbReference type="SUPFAM" id="SSF57756">
    <property type="entry name" value="Retrovirus zinc finger-like domains"/>
    <property type="match status" value="1"/>
</dbReference>
<dbReference type="PROSITE" id="PS50158">
    <property type="entry name" value="ZF_CCHC"/>
    <property type="match status" value="1"/>
</dbReference>
<proteinExistence type="predicted"/>
<dbReference type="Gene3D" id="4.10.60.10">
    <property type="entry name" value="Zinc finger, CCHC-type"/>
    <property type="match status" value="1"/>
</dbReference>
<keyword evidence="2" id="KW-0863">Zinc-finger</keyword>
<evidence type="ECO:0000256" key="3">
    <source>
        <dbReference type="SAM" id="MobiDB-lite"/>
    </source>
</evidence>
<comment type="caution">
    <text evidence="5">The sequence shown here is derived from an EMBL/GenBank/DDBJ whole genome shotgun (WGS) entry which is preliminary data.</text>
</comment>
<evidence type="ECO:0000313" key="5">
    <source>
        <dbReference type="EMBL" id="KAB5587939.1"/>
    </source>
</evidence>
<dbReference type="InterPro" id="IPR032549">
    <property type="entry name" value="DUF4939"/>
</dbReference>
<dbReference type="GO" id="GO:0008270">
    <property type="term" value="F:zinc ion binding"/>
    <property type="evidence" value="ECO:0007669"/>
    <property type="project" value="UniProtKB-KW"/>
</dbReference>
<feature type="compositionally biased region" description="Polar residues" evidence="3">
    <location>
        <begin position="297"/>
        <end position="307"/>
    </location>
</feature>
<evidence type="ECO:0000313" key="6">
    <source>
        <dbReference type="Proteomes" id="UP000383932"/>
    </source>
</evidence>
<keyword evidence="2" id="KW-0479">Metal-binding</keyword>
<sequence>MSNPTMPTTLGGTGSEKDQILALEGTVNTMLGLLGGLPAQVQGLINTIIPQIQGEINQLHQTLQAAGAAVPLPPGPVTSKVKLAKPSKFDGSDKEKAPSFRVACMHYLSITNPNTTSDEEIAFIISYLEGKAHEWLEPYLEEEYIHHNPVAWLHSTPDFWDEFNKHWMMASVQTYLTEFQLLASSLKYNDKTLRDMFYDGMRDDIKGVMATQDFDFTMATFEELHHKALRIEAIMDTFKSNPSKGSSTSKNTNTPNVSTHEKLAVGDAVYMIRPDGKAKKGQITSIKKNAKGILTPTVQWSGSSEKNQVPFCSLSKDGRPLPPPQKKNDSKGPGPMDVDNTGKGKQVSTCHNCGGRRHFARECPSKSISGNTAEIEEEEEEEESLKGDA</sequence>
<evidence type="ECO:0000256" key="2">
    <source>
        <dbReference type="PROSITE-ProRule" id="PRU00047"/>
    </source>
</evidence>
<keyword evidence="2" id="KW-0862">Zinc</keyword>
<accession>A0A5N5Q8C8</accession>
<keyword evidence="1" id="KW-0507">mRNA processing</keyword>
<dbReference type="GO" id="GO:0006397">
    <property type="term" value="P:mRNA processing"/>
    <property type="evidence" value="ECO:0007669"/>
    <property type="project" value="UniProtKB-KW"/>
</dbReference>
<dbReference type="EMBL" id="SSOP01000666">
    <property type="protein sequence ID" value="KAB5587939.1"/>
    <property type="molecule type" value="Genomic_DNA"/>
</dbReference>
<feature type="region of interest" description="Disordered" evidence="3">
    <location>
        <begin position="240"/>
        <end position="260"/>
    </location>
</feature>
<feature type="region of interest" description="Disordered" evidence="3">
    <location>
        <begin position="297"/>
        <end position="389"/>
    </location>
</feature>
<dbReference type="AlphaFoldDB" id="A0A5N5Q8C8"/>
<dbReference type="Pfam" id="PF16297">
    <property type="entry name" value="DUF4939"/>
    <property type="match status" value="1"/>
</dbReference>
<evidence type="ECO:0000259" key="4">
    <source>
        <dbReference type="PROSITE" id="PS50158"/>
    </source>
</evidence>
<organism evidence="5 6">
    <name type="scientific">Ceratobasidium theobromae</name>
    <dbReference type="NCBI Taxonomy" id="1582974"/>
    <lineage>
        <taxon>Eukaryota</taxon>
        <taxon>Fungi</taxon>
        <taxon>Dikarya</taxon>
        <taxon>Basidiomycota</taxon>
        <taxon>Agaricomycotina</taxon>
        <taxon>Agaricomycetes</taxon>
        <taxon>Cantharellales</taxon>
        <taxon>Ceratobasidiaceae</taxon>
        <taxon>Ceratobasidium</taxon>
    </lineage>
</organism>
<protein>
    <recommendedName>
        <fullName evidence="4">CCHC-type domain-containing protein</fullName>
    </recommendedName>
</protein>
<feature type="compositionally biased region" description="Low complexity" evidence="3">
    <location>
        <begin position="240"/>
        <end position="258"/>
    </location>
</feature>
<reference evidence="5 6" key="1">
    <citation type="journal article" date="2019" name="Fungal Biol. Biotechnol.">
        <title>Draft genome sequence of fastidious pathogen Ceratobasidium theobromae, which causes vascular-streak dieback in Theobroma cacao.</title>
        <authorList>
            <person name="Ali S.S."/>
            <person name="Asman A."/>
            <person name="Shao J."/>
            <person name="Firmansyah A.P."/>
            <person name="Susilo A.W."/>
            <person name="Rosmana A."/>
            <person name="McMahon P."/>
            <person name="Junaid M."/>
            <person name="Guest D."/>
            <person name="Kheng T.Y."/>
            <person name="Meinhardt L.W."/>
            <person name="Bailey B.A."/>
        </authorList>
    </citation>
    <scope>NUCLEOTIDE SEQUENCE [LARGE SCALE GENOMIC DNA]</scope>
    <source>
        <strain evidence="5 6">CT2</strain>
    </source>
</reference>
<keyword evidence="6" id="KW-1185">Reference proteome</keyword>
<evidence type="ECO:0000256" key="1">
    <source>
        <dbReference type="ARBA" id="ARBA00022664"/>
    </source>
</evidence>
<dbReference type="InterPro" id="IPR036875">
    <property type="entry name" value="Znf_CCHC_sf"/>
</dbReference>
<dbReference type="Proteomes" id="UP000383932">
    <property type="component" value="Unassembled WGS sequence"/>
</dbReference>